<name>A0A8J7SKE8_9BACT</name>
<dbReference type="Proteomes" id="UP000624703">
    <property type="component" value="Unassembled WGS sequence"/>
</dbReference>
<dbReference type="EMBL" id="JAENIM010000008">
    <property type="protein sequence ID" value="MBK1789753.1"/>
    <property type="molecule type" value="Genomic_DNA"/>
</dbReference>
<dbReference type="PANTHER" id="PTHR10695">
    <property type="entry name" value="DEPHOSPHO-COA KINASE-RELATED"/>
    <property type="match status" value="1"/>
</dbReference>
<evidence type="ECO:0000256" key="5">
    <source>
        <dbReference type="HAMAP-Rule" id="MF_00376"/>
    </source>
</evidence>
<evidence type="ECO:0000256" key="1">
    <source>
        <dbReference type="ARBA" id="ARBA00009018"/>
    </source>
</evidence>
<dbReference type="HAMAP" id="MF_00376">
    <property type="entry name" value="Dephospho_CoA_kinase"/>
    <property type="match status" value="1"/>
</dbReference>
<evidence type="ECO:0000313" key="8">
    <source>
        <dbReference type="Proteomes" id="UP000624703"/>
    </source>
</evidence>
<comment type="subcellular location">
    <subcellularLocation>
        <location evidence="5">Cytoplasm</location>
    </subcellularLocation>
</comment>
<dbReference type="AlphaFoldDB" id="A0A8J7SKE8"/>
<dbReference type="SUPFAM" id="SSF52540">
    <property type="entry name" value="P-loop containing nucleoside triphosphate hydrolases"/>
    <property type="match status" value="1"/>
</dbReference>
<keyword evidence="5" id="KW-0963">Cytoplasm</keyword>
<comment type="function">
    <text evidence="5">Catalyzes the phosphorylation of the 3'-hydroxyl group of dephosphocoenzyme A to form coenzyme A.</text>
</comment>
<dbReference type="EC" id="2.7.1.24" evidence="5 6"/>
<evidence type="ECO:0000256" key="3">
    <source>
        <dbReference type="ARBA" id="ARBA00022840"/>
    </source>
</evidence>
<dbReference type="NCBIfam" id="TIGR00152">
    <property type="entry name" value="dephospho-CoA kinase"/>
    <property type="match status" value="1"/>
</dbReference>
<comment type="caution">
    <text evidence="7">The sequence shown here is derived from an EMBL/GenBank/DDBJ whole genome shotgun (WGS) entry which is preliminary data.</text>
</comment>
<dbReference type="UniPathway" id="UPA00241">
    <property type="reaction ID" value="UER00356"/>
</dbReference>
<dbReference type="InterPro" id="IPR027417">
    <property type="entry name" value="P-loop_NTPase"/>
</dbReference>
<accession>A0A8J7SKE8</accession>
<evidence type="ECO:0000256" key="4">
    <source>
        <dbReference type="ARBA" id="ARBA00022993"/>
    </source>
</evidence>
<feature type="binding site" evidence="5">
    <location>
        <begin position="12"/>
        <end position="17"/>
    </location>
    <ligand>
        <name>ATP</name>
        <dbReference type="ChEBI" id="CHEBI:30616"/>
    </ligand>
</feature>
<dbReference type="Gene3D" id="3.40.50.300">
    <property type="entry name" value="P-loop containing nucleotide triphosphate hydrolases"/>
    <property type="match status" value="1"/>
</dbReference>
<evidence type="ECO:0000256" key="2">
    <source>
        <dbReference type="ARBA" id="ARBA00022741"/>
    </source>
</evidence>
<dbReference type="PROSITE" id="PS51219">
    <property type="entry name" value="DPCK"/>
    <property type="match status" value="1"/>
</dbReference>
<dbReference type="PANTHER" id="PTHR10695:SF46">
    <property type="entry name" value="BIFUNCTIONAL COENZYME A SYNTHASE-RELATED"/>
    <property type="match status" value="1"/>
</dbReference>
<evidence type="ECO:0000256" key="6">
    <source>
        <dbReference type="NCBIfam" id="TIGR00152"/>
    </source>
</evidence>
<dbReference type="GO" id="GO:0004140">
    <property type="term" value="F:dephospho-CoA kinase activity"/>
    <property type="evidence" value="ECO:0007669"/>
    <property type="project" value="UniProtKB-UniRule"/>
</dbReference>
<dbReference type="InterPro" id="IPR001977">
    <property type="entry name" value="Depp_CoAkinase"/>
</dbReference>
<keyword evidence="8" id="KW-1185">Reference proteome</keyword>
<reference evidence="7" key="1">
    <citation type="submission" date="2021-01" db="EMBL/GenBank/DDBJ databases">
        <title>Modified the classification status of verrucomicrobia.</title>
        <authorList>
            <person name="Feng X."/>
        </authorList>
    </citation>
    <scope>NUCLEOTIDE SEQUENCE</scope>
    <source>
        <strain evidence="7">_KCTC 22039</strain>
    </source>
</reference>
<dbReference type="GO" id="GO:0005524">
    <property type="term" value="F:ATP binding"/>
    <property type="evidence" value="ECO:0007669"/>
    <property type="project" value="UniProtKB-UniRule"/>
</dbReference>
<comment type="catalytic activity">
    <reaction evidence="5">
        <text>3'-dephospho-CoA + ATP = ADP + CoA + H(+)</text>
        <dbReference type="Rhea" id="RHEA:18245"/>
        <dbReference type="ChEBI" id="CHEBI:15378"/>
        <dbReference type="ChEBI" id="CHEBI:30616"/>
        <dbReference type="ChEBI" id="CHEBI:57287"/>
        <dbReference type="ChEBI" id="CHEBI:57328"/>
        <dbReference type="ChEBI" id="CHEBI:456216"/>
        <dbReference type="EC" id="2.7.1.24"/>
    </reaction>
</comment>
<organism evidence="7 8">
    <name type="scientific">Persicirhabdus sediminis</name>
    <dbReference type="NCBI Taxonomy" id="454144"/>
    <lineage>
        <taxon>Bacteria</taxon>
        <taxon>Pseudomonadati</taxon>
        <taxon>Verrucomicrobiota</taxon>
        <taxon>Verrucomicrobiia</taxon>
        <taxon>Verrucomicrobiales</taxon>
        <taxon>Verrucomicrobiaceae</taxon>
        <taxon>Persicirhabdus</taxon>
    </lineage>
</organism>
<protein>
    <recommendedName>
        <fullName evidence="5 6">Dephospho-CoA kinase</fullName>
        <ecNumber evidence="5 6">2.7.1.24</ecNumber>
    </recommendedName>
    <alternativeName>
        <fullName evidence="5">Dephosphocoenzyme A kinase</fullName>
    </alternativeName>
</protein>
<keyword evidence="2 5" id="KW-0547">Nucleotide-binding</keyword>
<dbReference type="GO" id="GO:0005737">
    <property type="term" value="C:cytoplasm"/>
    <property type="evidence" value="ECO:0007669"/>
    <property type="project" value="UniProtKB-SubCell"/>
</dbReference>
<keyword evidence="4 5" id="KW-0173">Coenzyme A biosynthesis</keyword>
<keyword evidence="5 7" id="KW-0418">Kinase</keyword>
<dbReference type="GO" id="GO:0015937">
    <property type="term" value="P:coenzyme A biosynthetic process"/>
    <property type="evidence" value="ECO:0007669"/>
    <property type="project" value="UniProtKB-UniRule"/>
</dbReference>
<comment type="pathway">
    <text evidence="5">Cofactor biosynthesis; coenzyme A biosynthesis; CoA from (R)-pantothenate: step 5/5.</text>
</comment>
<sequence length="200" mass="22459">MMKVLALTGGIASGKSSALDLMRQMVPEFASFDADASARHLLSQTDVIDQLACLFPEAVVEGKIDRSVLRQIIFSHPPAKQKLESLLHPLIRKECLASLAQARKSGEVRLFVADIPLFYENQFHFGQEYELLIAAEPELQIHRLQIRNGWQRAEALAVIEAQMSLVDKIQLSKSVIWNQSGLDSLQLQLKMFLKHIGIEN</sequence>
<evidence type="ECO:0000313" key="7">
    <source>
        <dbReference type="EMBL" id="MBK1789753.1"/>
    </source>
</evidence>
<dbReference type="CDD" id="cd02022">
    <property type="entry name" value="DPCK"/>
    <property type="match status" value="1"/>
</dbReference>
<dbReference type="Pfam" id="PF01121">
    <property type="entry name" value="CoaE"/>
    <property type="match status" value="1"/>
</dbReference>
<proteinExistence type="inferred from homology"/>
<keyword evidence="3 5" id="KW-0067">ATP-binding</keyword>
<gene>
    <name evidence="5" type="primary">coaE</name>
    <name evidence="7" type="ORF">JIN82_01145</name>
</gene>
<comment type="similarity">
    <text evidence="1 5">Belongs to the CoaE family.</text>
</comment>
<keyword evidence="5 7" id="KW-0808">Transferase</keyword>